<dbReference type="Proteomes" id="UP000278627">
    <property type="component" value="Unassembled WGS sequence"/>
</dbReference>
<sequence>MTTVYLFAGTLLLLVLLVSNVQTDRTRRSNKDLEQFASAINGALRLRYGKRSHDSELFNKIILPQEENKLSPLADRVVASLNEAERLRIFNAQEETISDLAEIKIKCLEWLKYKPIFLSPLSNRLVIIDSILI</sequence>
<name>A0A0N4SWX8_BRUPA</name>
<evidence type="ECO:0000313" key="3">
    <source>
        <dbReference type="Proteomes" id="UP000278627"/>
    </source>
</evidence>
<reference evidence="4" key="1">
    <citation type="submission" date="2017-02" db="UniProtKB">
        <authorList>
            <consortium name="WormBaseParasite"/>
        </authorList>
    </citation>
    <scope>IDENTIFICATION</scope>
</reference>
<keyword evidence="1" id="KW-0732">Signal</keyword>
<accession>A0A0N4SWX8</accession>
<organism evidence="4">
    <name type="scientific">Brugia pahangi</name>
    <name type="common">Filarial nematode worm</name>
    <dbReference type="NCBI Taxonomy" id="6280"/>
    <lineage>
        <taxon>Eukaryota</taxon>
        <taxon>Metazoa</taxon>
        <taxon>Ecdysozoa</taxon>
        <taxon>Nematoda</taxon>
        <taxon>Chromadorea</taxon>
        <taxon>Rhabditida</taxon>
        <taxon>Spirurina</taxon>
        <taxon>Spiruromorpha</taxon>
        <taxon>Filarioidea</taxon>
        <taxon>Onchocercidae</taxon>
        <taxon>Brugia</taxon>
    </lineage>
</organism>
<dbReference type="EMBL" id="UZAD01000006">
    <property type="protein sequence ID" value="VDN81344.1"/>
    <property type="molecule type" value="Genomic_DNA"/>
</dbReference>
<dbReference type="WBParaSite" id="BPAG_0000015701-mRNA-1">
    <property type="protein sequence ID" value="BPAG_0000015701-mRNA-1"/>
    <property type="gene ID" value="BPAG_0000015701"/>
</dbReference>
<reference evidence="2 3" key="2">
    <citation type="submission" date="2018-11" db="EMBL/GenBank/DDBJ databases">
        <authorList>
            <consortium name="Pathogen Informatics"/>
        </authorList>
    </citation>
    <scope>NUCLEOTIDE SEQUENCE [LARGE SCALE GENOMIC DNA]</scope>
</reference>
<feature type="signal peptide" evidence="1">
    <location>
        <begin position="1"/>
        <end position="23"/>
    </location>
</feature>
<protein>
    <submittedName>
        <fullName evidence="4">RxLR effector protein</fullName>
    </submittedName>
</protein>
<proteinExistence type="predicted"/>
<evidence type="ECO:0000256" key="1">
    <source>
        <dbReference type="SAM" id="SignalP"/>
    </source>
</evidence>
<gene>
    <name evidence="2" type="ORF">BPAG_LOCUS158</name>
</gene>
<keyword evidence="3" id="KW-1185">Reference proteome</keyword>
<feature type="chain" id="PRO_5044054296" evidence="1">
    <location>
        <begin position="24"/>
        <end position="133"/>
    </location>
</feature>
<evidence type="ECO:0000313" key="2">
    <source>
        <dbReference type="EMBL" id="VDN81344.1"/>
    </source>
</evidence>
<dbReference type="AlphaFoldDB" id="A0A0N4SWX8"/>
<evidence type="ECO:0000313" key="4">
    <source>
        <dbReference type="WBParaSite" id="BPAG_0000015701-mRNA-1"/>
    </source>
</evidence>